<protein>
    <recommendedName>
        <fullName evidence="7">Peptidase M48 domain-containing protein</fullName>
    </recommendedName>
</protein>
<reference evidence="8 9" key="1">
    <citation type="journal article" date="2014" name="Nat. Genet.">
        <title>Genome sequence of the hot pepper provides insights into the evolution of pungency in Capsicum species.</title>
        <authorList>
            <person name="Kim S."/>
            <person name="Park M."/>
            <person name="Yeom S.I."/>
            <person name="Kim Y.M."/>
            <person name="Lee J.M."/>
            <person name="Lee H.A."/>
            <person name="Seo E."/>
            <person name="Choi J."/>
            <person name="Cheong K."/>
            <person name="Kim K.T."/>
            <person name="Jung K."/>
            <person name="Lee G.W."/>
            <person name="Oh S.K."/>
            <person name="Bae C."/>
            <person name="Kim S.B."/>
            <person name="Lee H.Y."/>
            <person name="Kim S.Y."/>
            <person name="Kim M.S."/>
            <person name="Kang B.C."/>
            <person name="Jo Y.D."/>
            <person name="Yang H.B."/>
            <person name="Jeong H.J."/>
            <person name="Kang W.H."/>
            <person name="Kwon J.K."/>
            <person name="Shin C."/>
            <person name="Lim J.Y."/>
            <person name="Park J.H."/>
            <person name="Huh J.H."/>
            <person name="Kim J.S."/>
            <person name="Kim B.D."/>
            <person name="Cohen O."/>
            <person name="Paran I."/>
            <person name="Suh M.C."/>
            <person name="Lee S.B."/>
            <person name="Kim Y.K."/>
            <person name="Shin Y."/>
            <person name="Noh S.J."/>
            <person name="Park J."/>
            <person name="Seo Y.S."/>
            <person name="Kwon S.Y."/>
            <person name="Kim H.A."/>
            <person name="Park J.M."/>
            <person name="Kim H.J."/>
            <person name="Choi S.B."/>
            <person name="Bosland P.W."/>
            <person name="Reeves G."/>
            <person name="Jo S.H."/>
            <person name="Lee B.W."/>
            <person name="Cho H.T."/>
            <person name="Choi H.S."/>
            <person name="Lee M.S."/>
            <person name="Yu Y."/>
            <person name="Do Choi Y."/>
            <person name="Park B.S."/>
            <person name="van Deynze A."/>
            <person name="Ashrafi H."/>
            <person name="Hill T."/>
            <person name="Kim W.T."/>
            <person name="Pai H.S."/>
            <person name="Ahn H.K."/>
            <person name="Yeam I."/>
            <person name="Giovannoni J.J."/>
            <person name="Rose J.K."/>
            <person name="Sorensen I."/>
            <person name="Lee S.J."/>
            <person name="Kim R.W."/>
            <person name="Choi I.Y."/>
            <person name="Choi B.S."/>
            <person name="Lim J.S."/>
            <person name="Lee Y.H."/>
            <person name="Choi D."/>
        </authorList>
    </citation>
    <scope>NUCLEOTIDE SEQUENCE [LARGE SCALE GENOMIC DNA]</scope>
    <source>
        <strain evidence="9">cv. CM334</strain>
    </source>
</reference>
<comment type="similarity">
    <text evidence="6">Belongs to the peptidase M48 family.</text>
</comment>
<dbReference type="InterPro" id="IPR001915">
    <property type="entry name" value="Peptidase_M48"/>
</dbReference>
<organism evidence="8 9">
    <name type="scientific">Capsicum annuum</name>
    <name type="common">Capsicum pepper</name>
    <dbReference type="NCBI Taxonomy" id="4072"/>
    <lineage>
        <taxon>Eukaryota</taxon>
        <taxon>Viridiplantae</taxon>
        <taxon>Streptophyta</taxon>
        <taxon>Embryophyta</taxon>
        <taxon>Tracheophyta</taxon>
        <taxon>Spermatophyta</taxon>
        <taxon>Magnoliopsida</taxon>
        <taxon>eudicotyledons</taxon>
        <taxon>Gunneridae</taxon>
        <taxon>Pentapetalae</taxon>
        <taxon>asterids</taxon>
        <taxon>lamiids</taxon>
        <taxon>Solanales</taxon>
        <taxon>Solanaceae</taxon>
        <taxon>Solanoideae</taxon>
        <taxon>Capsiceae</taxon>
        <taxon>Capsicum</taxon>
    </lineage>
</organism>
<dbReference type="AlphaFoldDB" id="A0A2G2YFF7"/>
<dbReference type="GO" id="GO:0071586">
    <property type="term" value="P:CAAX-box protein processing"/>
    <property type="evidence" value="ECO:0000318"/>
    <property type="project" value="GO_Central"/>
</dbReference>
<evidence type="ECO:0000256" key="5">
    <source>
        <dbReference type="ARBA" id="ARBA00023049"/>
    </source>
</evidence>
<gene>
    <name evidence="8" type="ORF">T459_27954</name>
</gene>
<keyword evidence="2" id="KW-0479">Metal-binding</keyword>
<dbReference type="Pfam" id="PF01435">
    <property type="entry name" value="Peptidase_M48"/>
    <property type="match status" value="1"/>
</dbReference>
<evidence type="ECO:0000313" key="9">
    <source>
        <dbReference type="Proteomes" id="UP000222542"/>
    </source>
</evidence>
<comment type="caution">
    <text evidence="8">The sequence shown here is derived from an EMBL/GenBank/DDBJ whole genome shotgun (WGS) entry which is preliminary data.</text>
</comment>
<dbReference type="Proteomes" id="UP000222542">
    <property type="component" value="Unassembled WGS sequence"/>
</dbReference>
<dbReference type="GO" id="GO:0005789">
    <property type="term" value="C:endoplasmic reticulum membrane"/>
    <property type="evidence" value="ECO:0000318"/>
    <property type="project" value="GO_Central"/>
</dbReference>
<dbReference type="GO" id="GO:0046872">
    <property type="term" value="F:metal ion binding"/>
    <property type="evidence" value="ECO:0007669"/>
    <property type="project" value="UniProtKB-KW"/>
</dbReference>
<keyword evidence="3 6" id="KW-0378">Hydrolase</keyword>
<evidence type="ECO:0000259" key="7">
    <source>
        <dbReference type="Pfam" id="PF01435"/>
    </source>
</evidence>
<keyword evidence="9" id="KW-1185">Reference proteome</keyword>
<keyword evidence="4 6" id="KW-0862">Zinc</keyword>
<name>A0A2G2YFF7_CAPAN</name>
<accession>A0A2G2YFF7</accession>
<evidence type="ECO:0000256" key="2">
    <source>
        <dbReference type="ARBA" id="ARBA00022723"/>
    </source>
</evidence>
<comment type="cofactor">
    <cofactor evidence="6">
        <name>Zn(2+)</name>
        <dbReference type="ChEBI" id="CHEBI:29105"/>
    </cofactor>
    <text evidence="6">Binds 1 zinc ion per subunit.</text>
</comment>
<evidence type="ECO:0000256" key="3">
    <source>
        <dbReference type="ARBA" id="ARBA00022801"/>
    </source>
</evidence>
<keyword evidence="5 6" id="KW-0482">Metalloprotease</keyword>
<reference evidence="8 9" key="2">
    <citation type="journal article" date="2017" name="Genome Biol.">
        <title>New reference genome sequences of hot pepper reveal the massive evolution of plant disease-resistance genes by retroduplication.</title>
        <authorList>
            <person name="Kim S."/>
            <person name="Park J."/>
            <person name="Yeom S.I."/>
            <person name="Kim Y.M."/>
            <person name="Seo E."/>
            <person name="Kim K.T."/>
            <person name="Kim M.S."/>
            <person name="Lee J.M."/>
            <person name="Cheong K."/>
            <person name="Shin H.S."/>
            <person name="Kim S.B."/>
            <person name="Han K."/>
            <person name="Lee J."/>
            <person name="Park M."/>
            <person name="Lee H.A."/>
            <person name="Lee H.Y."/>
            <person name="Lee Y."/>
            <person name="Oh S."/>
            <person name="Lee J.H."/>
            <person name="Choi E."/>
            <person name="Choi E."/>
            <person name="Lee S.E."/>
            <person name="Jeon J."/>
            <person name="Kim H."/>
            <person name="Choi G."/>
            <person name="Song H."/>
            <person name="Lee J."/>
            <person name="Lee S.C."/>
            <person name="Kwon J.K."/>
            <person name="Lee H.Y."/>
            <person name="Koo N."/>
            <person name="Hong Y."/>
            <person name="Kim R.W."/>
            <person name="Kang W.H."/>
            <person name="Huh J.H."/>
            <person name="Kang B.C."/>
            <person name="Yang T.J."/>
            <person name="Lee Y.H."/>
            <person name="Bennetzen J.L."/>
            <person name="Choi D."/>
        </authorList>
    </citation>
    <scope>NUCLEOTIDE SEQUENCE [LARGE SCALE GENOMIC DNA]</scope>
    <source>
        <strain evidence="9">cv. CM334</strain>
    </source>
</reference>
<keyword evidence="1 6" id="KW-0645">Protease</keyword>
<dbReference type="GO" id="GO:0004222">
    <property type="term" value="F:metalloendopeptidase activity"/>
    <property type="evidence" value="ECO:0000318"/>
    <property type="project" value="GO_Central"/>
</dbReference>
<feature type="domain" description="Peptidase M48" evidence="7">
    <location>
        <begin position="68"/>
        <end position="126"/>
    </location>
</feature>
<sequence length="176" mass="20103">MYGSSETIQGLGLLKFLIKECEERGATITYATHIFSGLENWPSHIIYMARGKLQLTMPMDKVNEINNLSLMCKNDEEIVVVITHDLGHWKLNHTMYSFIAVQISTQLFNHLEASLIADPSLRDQYAREIYAPVMFFDSSDAASEPISPMDVRRSRDDMILMTFFDIVAFVLDIQFG</sequence>
<evidence type="ECO:0000313" key="8">
    <source>
        <dbReference type="EMBL" id="PHT68467.1"/>
    </source>
</evidence>
<evidence type="ECO:0000256" key="4">
    <source>
        <dbReference type="ARBA" id="ARBA00022833"/>
    </source>
</evidence>
<dbReference type="EMBL" id="AYRZ02000011">
    <property type="protein sequence ID" value="PHT68467.1"/>
    <property type="molecule type" value="Genomic_DNA"/>
</dbReference>
<dbReference type="Gramene" id="PHT68467">
    <property type="protein sequence ID" value="PHT68467"/>
    <property type="gene ID" value="T459_27954"/>
</dbReference>
<evidence type="ECO:0000256" key="6">
    <source>
        <dbReference type="RuleBase" id="RU003983"/>
    </source>
</evidence>
<evidence type="ECO:0000256" key="1">
    <source>
        <dbReference type="ARBA" id="ARBA00022670"/>
    </source>
</evidence>
<proteinExistence type="inferred from homology"/>